<reference evidence="1" key="1">
    <citation type="submission" date="2023-07" db="EMBL/GenBank/DDBJ databases">
        <title>Chromosome-level genome assembly of Artemia franciscana.</title>
        <authorList>
            <person name="Jo E."/>
        </authorList>
    </citation>
    <scope>NUCLEOTIDE SEQUENCE</scope>
    <source>
        <tissue evidence="1">Whole body</tissue>
    </source>
</reference>
<gene>
    <name evidence="1" type="ORF">QYM36_003190</name>
</gene>
<dbReference type="PANTHER" id="PTHR47510">
    <property type="entry name" value="REVERSE TRANSCRIPTASE DOMAIN-CONTAINING PROTEIN"/>
    <property type="match status" value="1"/>
</dbReference>
<dbReference type="AlphaFoldDB" id="A0AA88L908"/>
<evidence type="ECO:0000313" key="1">
    <source>
        <dbReference type="EMBL" id="KAK2722908.1"/>
    </source>
</evidence>
<sequence length="228" mass="24963">MNHPLKRMMESSIPRGYLYTMAKHRSLKTLFIAFIGLYCFEREPSFEENDGVVNTQTGPKDIAELWRDHYSAVFSSVASDPKAARARSFSKPWTDPVKQLITAESVAGSLLGLSGSKSGGIDGVTANYIKHSGPSLICLLTLLFNGFLNRSYIPDSLTQVCLVPILKSNTTDLASLSKYRPIALAAAISKLFEKCLYSLISPQIGSSHINLGSKKNLRRSSACLSLNL</sequence>
<dbReference type="EMBL" id="JAVRJZ010000005">
    <property type="protein sequence ID" value="KAK2722908.1"/>
    <property type="molecule type" value="Genomic_DNA"/>
</dbReference>
<organism evidence="1 2">
    <name type="scientific">Artemia franciscana</name>
    <name type="common">Brine shrimp</name>
    <name type="synonym">Artemia sanfranciscana</name>
    <dbReference type="NCBI Taxonomy" id="6661"/>
    <lineage>
        <taxon>Eukaryota</taxon>
        <taxon>Metazoa</taxon>
        <taxon>Ecdysozoa</taxon>
        <taxon>Arthropoda</taxon>
        <taxon>Crustacea</taxon>
        <taxon>Branchiopoda</taxon>
        <taxon>Anostraca</taxon>
        <taxon>Artemiidae</taxon>
        <taxon>Artemia</taxon>
    </lineage>
</organism>
<name>A0AA88L908_ARTSF</name>
<dbReference type="PANTHER" id="PTHR47510:SF3">
    <property type="entry name" value="ENDO_EXONUCLEASE_PHOSPHATASE DOMAIN-CONTAINING PROTEIN"/>
    <property type="match status" value="1"/>
</dbReference>
<proteinExistence type="predicted"/>
<accession>A0AA88L908</accession>
<evidence type="ECO:0000313" key="2">
    <source>
        <dbReference type="Proteomes" id="UP001187531"/>
    </source>
</evidence>
<dbReference type="Proteomes" id="UP001187531">
    <property type="component" value="Unassembled WGS sequence"/>
</dbReference>
<comment type="caution">
    <text evidence="1">The sequence shown here is derived from an EMBL/GenBank/DDBJ whole genome shotgun (WGS) entry which is preliminary data.</text>
</comment>
<protein>
    <submittedName>
        <fullName evidence="1">Uncharacterized protein</fullName>
    </submittedName>
</protein>
<keyword evidence="2" id="KW-1185">Reference proteome</keyword>